<dbReference type="GeneID" id="77469037"/>
<evidence type="ECO:0000313" key="2">
    <source>
        <dbReference type="EMBL" id="AVQ32210.1"/>
    </source>
</evidence>
<organism evidence="2 3">
    <name type="scientific">Fusobacterium varium ATCC 27725</name>
    <dbReference type="NCBI Taxonomy" id="469618"/>
    <lineage>
        <taxon>Bacteria</taxon>
        <taxon>Fusobacteriati</taxon>
        <taxon>Fusobacteriota</taxon>
        <taxon>Fusobacteriia</taxon>
        <taxon>Fusobacteriales</taxon>
        <taxon>Fusobacteriaceae</taxon>
        <taxon>Fusobacterium</taxon>
    </lineage>
</organism>
<feature type="signal peptide" evidence="1">
    <location>
        <begin position="1"/>
        <end position="24"/>
    </location>
</feature>
<reference evidence="3" key="1">
    <citation type="journal article" date="2018" name="MSphere">
        <title>Fusobacterium Genomics Using MinION and Illumina Sequencing Enables Genome Completion and Correction.</title>
        <authorList>
            <person name="Todd S.M."/>
            <person name="Settlage R.E."/>
            <person name="Lahmers K.K."/>
            <person name="Slade D.J."/>
        </authorList>
    </citation>
    <scope>NUCLEOTIDE SEQUENCE [LARGE SCALE GENOMIC DNA]</scope>
    <source>
        <strain evidence="3">ATCC 27725</strain>
    </source>
</reference>
<gene>
    <name evidence="2" type="ORF">C4N18_13605</name>
</gene>
<proteinExistence type="predicted"/>
<sequence length="261" mass="30874">MKKLFSMMILTVMFFNYSSLVVEAANPKIQLLDESDKEFYRNIIAKKIYTHDEILKIVKTMNKLKIEKSEFEKNDEYTNRFNEEVKKRFGTEYFAININQEIKYDALDEKFRLSPNYYTNVLAQNNNSTLNNVYSNIYGYFSSTLENSSHYLKVPLEKAKTLDKNKLITTVVVKPFPNNFNRITENSTYCSEMYVIILYTQIKYDNEILYEDQPINFFHGKETFPKEALKRLKDGVNIIDVSYGEYYLIDTKGNFLYHGNN</sequence>
<evidence type="ECO:0000313" key="3">
    <source>
        <dbReference type="Proteomes" id="UP000241238"/>
    </source>
</evidence>
<dbReference type="Proteomes" id="UP000241238">
    <property type="component" value="Chromosome"/>
</dbReference>
<feature type="chain" id="PRO_5045509597" evidence="1">
    <location>
        <begin position="25"/>
        <end position="261"/>
    </location>
</feature>
<evidence type="ECO:0000256" key="1">
    <source>
        <dbReference type="SAM" id="SignalP"/>
    </source>
</evidence>
<keyword evidence="3" id="KW-1185">Reference proteome</keyword>
<protein>
    <submittedName>
        <fullName evidence="2">Uncharacterized protein</fullName>
    </submittedName>
</protein>
<accession>A0ABN5JKH2</accession>
<name>A0ABN5JKH2_FUSVA</name>
<keyword evidence="1" id="KW-0732">Signal</keyword>
<dbReference type="EMBL" id="CP028103">
    <property type="protein sequence ID" value="AVQ32210.1"/>
    <property type="molecule type" value="Genomic_DNA"/>
</dbReference>
<dbReference type="RefSeq" id="WP_005950503.1">
    <property type="nucleotide sequence ID" value="NZ_CP028103.1"/>
</dbReference>